<protein>
    <submittedName>
        <fullName evidence="2">Uncharacterized protein</fullName>
    </submittedName>
</protein>
<feature type="transmembrane region" description="Helical" evidence="1">
    <location>
        <begin position="79"/>
        <end position="109"/>
    </location>
</feature>
<dbReference type="Proteomes" id="UP000811609">
    <property type="component" value="Chromosome 3"/>
</dbReference>
<name>A0A8T1R396_CARIL</name>
<organism evidence="2 3">
    <name type="scientific">Carya illinoinensis</name>
    <name type="common">Pecan</name>
    <dbReference type="NCBI Taxonomy" id="32201"/>
    <lineage>
        <taxon>Eukaryota</taxon>
        <taxon>Viridiplantae</taxon>
        <taxon>Streptophyta</taxon>
        <taxon>Embryophyta</taxon>
        <taxon>Tracheophyta</taxon>
        <taxon>Spermatophyta</taxon>
        <taxon>Magnoliopsida</taxon>
        <taxon>eudicotyledons</taxon>
        <taxon>Gunneridae</taxon>
        <taxon>Pentapetalae</taxon>
        <taxon>rosids</taxon>
        <taxon>fabids</taxon>
        <taxon>Fagales</taxon>
        <taxon>Juglandaceae</taxon>
        <taxon>Carya</taxon>
    </lineage>
</organism>
<keyword evidence="3" id="KW-1185">Reference proteome</keyword>
<dbReference type="EMBL" id="CM031811">
    <property type="protein sequence ID" value="KAG6660999.1"/>
    <property type="molecule type" value="Genomic_DNA"/>
</dbReference>
<sequence>MPKSCLHSSNELKAVLWCLEVEASILHHIPSSIPAFQWKRSNIYIELSVSCHFPYFTFSFLSFFFLLFFFFFPLPFHMFFYLFFLFSFLFSEFFEIFFLNFFFFSFFFFEFYFLL</sequence>
<reference evidence="2" key="1">
    <citation type="submission" date="2020-12" db="EMBL/GenBank/DDBJ databases">
        <title>WGS assembly of Carya illinoinensis cv. Pawnee.</title>
        <authorList>
            <person name="Platts A."/>
            <person name="Shu S."/>
            <person name="Wright S."/>
            <person name="Barry K."/>
            <person name="Edger P."/>
            <person name="Pires J.C."/>
            <person name="Schmutz J."/>
        </authorList>
    </citation>
    <scope>NUCLEOTIDE SEQUENCE</scope>
    <source>
        <tissue evidence="2">Leaf</tissue>
    </source>
</reference>
<keyword evidence="1" id="KW-1133">Transmembrane helix</keyword>
<evidence type="ECO:0000256" key="1">
    <source>
        <dbReference type="SAM" id="Phobius"/>
    </source>
</evidence>
<keyword evidence="1" id="KW-0812">Transmembrane</keyword>
<evidence type="ECO:0000313" key="3">
    <source>
        <dbReference type="Proteomes" id="UP000811609"/>
    </source>
</evidence>
<keyword evidence="1" id="KW-0472">Membrane</keyword>
<accession>A0A8T1R396</accession>
<gene>
    <name evidence="2" type="ORF">CIPAW_03G144300</name>
</gene>
<proteinExistence type="predicted"/>
<dbReference type="AlphaFoldDB" id="A0A8T1R396"/>
<evidence type="ECO:0000313" key="2">
    <source>
        <dbReference type="EMBL" id="KAG6660999.1"/>
    </source>
</evidence>
<comment type="caution">
    <text evidence="2">The sequence shown here is derived from an EMBL/GenBank/DDBJ whole genome shotgun (WGS) entry which is preliminary data.</text>
</comment>